<evidence type="ECO:0000313" key="3">
    <source>
        <dbReference type="Proteomes" id="UP000324611"/>
    </source>
</evidence>
<dbReference type="InterPro" id="IPR016166">
    <property type="entry name" value="FAD-bd_PCMH"/>
</dbReference>
<dbReference type="AlphaFoldDB" id="A0A5B2VJ13"/>
<comment type="caution">
    <text evidence="2">The sequence shown here is derived from an EMBL/GenBank/DDBJ whole genome shotgun (WGS) entry which is preliminary data.</text>
</comment>
<keyword evidence="3" id="KW-1185">Reference proteome</keyword>
<dbReference type="InterPro" id="IPR010031">
    <property type="entry name" value="FAD_lactone_oxidase-like"/>
</dbReference>
<dbReference type="InterPro" id="IPR036318">
    <property type="entry name" value="FAD-bd_PCMH-like_sf"/>
</dbReference>
<reference evidence="2 3" key="1">
    <citation type="submission" date="2019-09" db="EMBL/GenBank/DDBJ databases">
        <title>Chitinophaga ginsengihumi sp. nov., isolated from soil of ginseng rhizosphere.</title>
        <authorList>
            <person name="Lee J."/>
        </authorList>
    </citation>
    <scope>NUCLEOTIDE SEQUENCE [LARGE SCALE GENOMIC DNA]</scope>
    <source>
        <strain evidence="2 3">BN140078</strain>
    </source>
</reference>
<dbReference type="PANTHER" id="PTHR43762:SF1">
    <property type="entry name" value="D-ARABINONO-1,4-LACTONE OXIDASE"/>
    <property type="match status" value="1"/>
</dbReference>
<name>A0A5B2VJ13_9BACT</name>
<dbReference type="PANTHER" id="PTHR43762">
    <property type="entry name" value="L-GULONOLACTONE OXIDASE"/>
    <property type="match status" value="1"/>
</dbReference>
<dbReference type="EMBL" id="VUOC01000004">
    <property type="protein sequence ID" value="KAA2238516.1"/>
    <property type="molecule type" value="Genomic_DNA"/>
</dbReference>
<dbReference type="InterPro" id="IPR006094">
    <property type="entry name" value="Oxid_FAD_bind_N"/>
</dbReference>
<evidence type="ECO:0000259" key="1">
    <source>
        <dbReference type="PROSITE" id="PS51387"/>
    </source>
</evidence>
<organism evidence="2 3">
    <name type="scientific">Chitinophaga agrisoli</name>
    <dbReference type="NCBI Taxonomy" id="2607653"/>
    <lineage>
        <taxon>Bacteria</taxon>
        <taxon>Pseudomonadati</taxon>
        <taxon>Bacteroidota</taxon>
        <taxon>Chitinophagia</taxon>
        <taxon>Chitinophagales</taxon>
        <taxon>Chitinophagaceae</taxon>
        <taxon>Chitinophaga</taxon>
    </lineage>
</organism>
<evidence type="ECO:0000313" key="2">
    <source>
        <dbReference type="EMBL" id="KAA2238516.1"/>
    </source>
</evidence>
<reference evidence="2 3" key="2">
    <citation type="submission" date="2019-09" db="EMBL/GenBank/DDBJ databases">
        <authorList>
            <person name="Jin C."/>
        </authorList>
    </citation>
    <scope>NUCLEOTIDE SEQUENCE [LARGE SCALE GENOMIC DNA]</scope>
    <source>
        <strain evidence="2 3">BN140078</strain>
    </source>
</reference>
<dbReference type="GO" id="GO:0016899">
    <property type="term" value="F:oxidoreductase activity, acting on the CH-OH group of donors, oxygen as acceptor"/>
    <property type="evidence" value="ECO:0007669"/>
    <property type="project" value="InterPro"/>
</dbReference>
<dbReference type="SUPFAM" id="SSF56176">
    <property type="entry name" value="FAD-binding/transporter-associated domain-like"/>
    <property type="match status" value="1"/>
</dbReference>
<accession>A0A5B2VJ13</accession>
<proteinExistence type="predicted"/>
<dbReference type="Proteomes" id="UP000324611">
    <property type="component" value="Unassembled WGS sequence"/>
</dbReference>
<feature type="domain" description="FAD-binding PCMH-type" evidence="1">
    <location>
        <begin position="11"/>
        <end position="176"/>
    </location>
</feature>
<dbReference type="GO" id="GO:0071949">
    <property type="term" value="F:FAD binding"/>
    <property type="evidence" value="ECO:0007669"/>
    <property type="project" value="InterPro"/>
</dbReference>
<dbReference type="Gene3D" id="3.30.465.10">
    <property type="match status" value="1"/>
</dbReference>
<protein>
    <submittedName>
        <fullName evidence="2">FAD-binding oxidoreductase</fullName>
    </submittedName>
</protein>
<dbReference type="InterPro" id="IPR016169">
    <property type="entry name" value="FAD-bd_PCMH_sub2"/>
</dbReference>
<dbReference type="PROSITE" id="PS51387">
    <property type="entry name" value="FAD_PCMH"/>
    <property type="match status" value="1"/>
</dbReference>
<sequence length="460" mass="52197">MQKRLANWGNYPVVSSEESTFTREDQLQELLDRPSTFIARGNGRCYGDASLGVHSISTLKYDKALDFDTELGILECQAGLTLDHILDFIVPKGWFLPVTPGTKFITVGGAVASDVHGKNHHVDGAFSNHIVDMDVITAQGLITCSAQREPDLFWATCGGMGLTGVITRVKFRLKKIDTAYIKQRQIKARNLEEVIRLFEEYRHYTYSVAWIDCLQKGDSFGRSILIVGEHATPEELSAQQRQAPLELPKKKKLTIPFNLPSFVLNTFTVKAFNWLYYAKNTKKEINNVVSYEPFFYPLDAFLHWNRGYGKAGFVQYQFVLPLDQKEGLIAILKRISDKGWGSFLAVLKVFGHQDSLISFPMEGYTLALDFPVRKGLFDFLDELDTLVLQYGGRLYLSKDARMKQEIFWQSYPHVQRFAEIVKQYNGDFRFRSLQSDRLLLTAADQQPEAASTAVPQVSAV</sequence>
<dbReference type="RefSeq" id="WP_149839696.1">
    <property type="nucleotide sequence ID" value="NZ_VUOC01000004.1"/>
</dbReference>
<dbReference type="Pfam" id="PF01565">
    <property type="entry name" value="FAD_binding_4"/>
    <property type="match status" value="1"/>
</dbReference>
<gene>
    <name evidence="2" type="ORF">F0L74_20035</name>
</gene>